<reference evidence="2" key="2">
    <citation type="submission" date="2020-02" db="EMBL/GenBank/DDBJ databases">
        <title>Identification and distribution of gene clusters putatively required for synthesis of sphingolipid metabolism inhibitors in phylogenetically diverse species of the filamentous fungus Fusarium.</title>
        <authorList>
            <person name="Kim H.-S."/>
            <person name="Busman M."/>
            <person name="Brown D.W."/>
            <person name="Divon H."/>
            <person name="Uhlig S."/>
            <person name="Proctor R.H."/>
        </authorList>
    </citation>
    <scope>NUCLEOTIDE SEQUENCE</scope>
    <source>
        <strain evidence="2">NRRL 25174</strain>
    </source>
</reference>
<keyword evidence="3" id="KW-1185">Reference proteome</keyword>
<dbReference type="Proteomes" id="UP000730481">
    <property type="component" value="Unassembled WGS sequence"/>
</dbReference>
<evidence type="ECO:0000313" key="2">
    <source>
        <dbReference type="EMBL" id="KAF4341866.1"/>
    </source>
</evidence>
<reference evidence="2" key="1">
    <citation type="journal article" date="2017" name="Mycologia">
        <title>Fusarium algeriense, sp. nov., a novel toxigenic crown rot pathogen of durum wheat from Algeria is nested in the Fusarium burgessii species complex.</title>
        <authorList>
            <person name="Laraba I."/>
            <person name="Keddad A."/>
            <person name="Boureghda H."/>
            <person name="Abdallah N."/>
            <person name="Vaughan M.M."/>
            <person name="Proctor R.H."/>
            <person name="Busman M."/>
            <person name="O'Donnell K."/>
        </authorList>
    </citation>
    <scope>NUCLEOTIDE SEQUENCE</scope>
    <source>
        <strain evidence="2">NRRL 25174</strain>
    </source>
</reference>
<dbReference type="OrthoDB" id="5022445at2759"/>
<proteinExistence type="predicted"/>
<dbReference type="EMBL" id="PVQB02000171">
    <property type="protein sequence ID" value="KAF4341866.1"/>
    <property type="molecule type" value="Genomic_DNA"/>
</dbReference>
<evidence type="ECO:0000313" key="3">
    <source>
        <dbReference type="Proteomes" id="UP000730481"/>
    </source>
</evidence>
<comment type="caution">
    <text evidence="2">The sequence shown here is derived from an EMBL/GenBank/DDBJ whole genome shotgun (WGS) entry which is preliminary data.</text>
</comment>
<accession>A0A9P5ANK2</accession>
<dbReference type="AlphaFoldDB" id="A0A9P5ANK2"/>
<gene>
    <name evidence="2" type="ORF">FBEOM_4182</name>
</gene>
<feature type="compositionally biased region" description="Low complexity" evidence="1">
    <location>
        <begin position="20"/>
        <end position="39"/>
    </location>
</feature>
<evidence type="ECO:0000256" key="1">
    <source>
        <dbReference type="SAM" id="MobiDB-lite"/>
    </source>
</evidence>
<organism evidence="2 3">
    <name type="scientific">Fusarium beomiforme</name>
    <dbReference type="NCBI Taxonomy" id="44412"/>
    <lineage>
        <taxon>Eukaryota</taxon>
        <taxon>Fungi</taxon>
        <taxon>Dikarya</taxon>
        <taxon>Ascomycota</taxon>
        <taxon>Pezizomycotina</taxon>
        <taxon>Sordariomycetes</taxon>
        <taxon>Hypocreomycetidae</taxon>
        <taxon>Hypocreales</taxon>
        <taxon>Nectriaceae</taxon>
        <taxon>Fusarium</taxon>
        <taxon>Fusarium burgessii species complex</taxon>
    </lineage>
</organism>
<sequence>MPQHPPADWVFVDNPVKVENTTSNDDTTPSDNATNTADTSPGSYISPWLFDEDLFRDRFVVPFNGKIMMTERNTGLKLLRDNYPERTGSSVIVEIKTKADKDWNYAWSVIFCARPLPNQIYNVNGTLKNYLNMHCEVYSDALLAALPAISRFVAGHRNANPPYSNFYIRIPQFAQAEHAIHKYFANVERGVPLRNDDEKWYMDVHMALAQVLNYLRQLDDQGIQVRLWHKDKG</sequence>
<feature type="region of interest" description="Disordered" evidence="1">
    <location>
        <begin position="1"/>
        <end position="39"/>
    </location>
</feature>
<protein>
    <submittedName>
        <fullName evidence="2">Uncharacterized protein</fullName>
    </submittedName>
</protein>
<name>A0A9P5ANK2_9HYPO</name>